<evidence type="ECO:0008006" key="4">
    <source>
        <dbReference type="Google" id="ProtNLM"/>
    </source>
</evidence>
<dbReference type="Pfam" id="PF01066">
    <property type="entry name" value="CDP-OH_P_transf"/>
    <property type="match status" value="1"/>
</dbReference>
<dbReference type="PROSITE" id="PS00379">
    <property type="entry name" value="CDP_ALCOHOL_P_TRANSF"/>
    <property type="match status" value="1"/>
</dbReference>
<feature type="transmembrane region" description="Helical" evidence="2">
    <location>
        <begin position="67"/>
        <end position="84"/>
    </location>
</feature>
<keyword evidence="2" id="KW-1133">Transmembrane helix</keyword>
<keyword evidence="2" id="KW-0472">Membrane</keyword>
<reference evidence="3" key="1">
    <citation type="journal article" date="2014" name="Front. Microbiol.">
        <title>High frequency of phylogenetically diverse reductive dehalogenase-homologous genes in deep subseafloor sedimentary metagenomes.</title>
        <authorList>
            <person name="Kawai M."/>
            <person name="Futagami T."/>
            <person name="Toyoda A."/>
            <person name="Takaki Y."/>
            <person name="Nishi S."/>
            <person name="Hori S."/>
            <person name="Arai W."/>
            <person name="Tsubouchi T."/>
            <person name="Morono Y."/>
            <person name="Uchiyama I."/>
            <person name="Ito T."/>
            <person name="Fujiyama A."/>
            <person name="Inagaki F."/>
            <person name="Takami H."/>
        </authorList>
    </citation>
    <scope>NUCLEOTIDE SEQUENCE</scope>
    <source>
        <strain evidence="3">Expedition CK06-06</strain>
    </source>
</reference>
<organism evidence="3">
    <name type="scientific">marine sediment metagenome</name>
    <dbReference type="NCBI Taxonomy" id="412755"/>
    <lineage>
        <taxon>unclassified sequences</taxon>
        <taxon>metagenomes</taxon>
        <taxon>ecological metagenomes</taxon>
    </lineage>
</organism>
<dbReference type="InterPro" id="IPR000462">
    <property type="entry name" value="CDP-OH_P_trans"/>
</dbReference>
<accession>X0V574</accession>
<dbReference type="GO" id="GO:0016020">
    <property type="term" value="C:membrane"/>
    <property type="evidence" value="ECO:0007669"/>
    <property type="project" value="InterPro"/>
</dbReference>
<name>X0V574_9ZZZZ</name>
<keyword evidence="1" id="KW-0808">Transferase</keyword>
<feature type="transmembrane region" description="Helical" evidence="2">
    <location>
        <begin position="21"/>
        <end position="47"/>
    </location>
</feature>
<comment type="caution">
    <text evidence="3">The sequence shown here is derived from an EMBL/GenBank/DDBJ whole genome shotgun (WGS) entry which is preliminary data.</text>
</comment>
<proteinExistence type="predicted"/>
<evidence type="ECO:0000256" key="2">
    <source>
        <dbReference type="SAM" id="Phobius"/>
    </source>
</evidence>
<evidence type="ECO:0000256" key="1">
    <source>
        <dbReference type="ARBA" id="ARBA00022679"/>
    </source>
</evidence>
<dbReference type="GO" id="GO:0016780">
    <property type="term" value="F:phosphotransferase activity, for other substituted phosphate groups"/>
    <property type="evidence" value="ECO:0007669"/>
    <property type="project" value="InterPro"/>
</dbReference>
<dbReference type="AlphaFoldDB" id="X0V574"/>
<dbReference type="Gene3D" id="1.20.120.1760">
    <property type="match status" value="1"/>
</dbReference>
<sequence>MARFRTEAAKESLLRRVRRQRLNYITILPSLVTILNGVCGFTAIALASKGAVVGNGGFSYHRLQLPYFAMAGYMILLAMIADMLDGRLARMSKTTSSFGGQLDSLCDIISFGVAPAFLMLKVLEYKLAGLAEFNIVVESFLRRFVWVAAAAYISCAAIRLARFNVENEEDESSHMSFIGLPTPAAAGVV</sequence>
<protein>
    <recommendedName>
        <fullName evidence="4">CDP-diacylglycerol--serine O-phosphatidyltransferase</fullName>
    </recommendedName>
</protein>
<evidence type="ECO:0000313" key="3">
    <source>
        <dbReference type="EMBL" id="GAG07638.1"/>
    </source>
</evidence>
<dbReference type="EMBL" id="BARS01029710">
    <property type="protein sequence ID" value="GAG07638.1"/>
    <property type="molecule type" value="Genomic_DNA"/>
</dbReference>
<keyword evidence="2" id="KW-0812">Transmembrane</keyword>
<feature type="non-terminal residue" evidence="3">
    <location>
        <position position="189"/>
    </location>
</feature>
<dbReference type="InterPro" id="IPR043130">
    <property type="entry name" value="CDP-OH_PTrfase_TM_dom"/>
</dbReference>
<dbReference type="InterPro" id="IPR048254">
    <property type="entry name" value="CDP_ALCOHOL_P_TRANSF_CS"/>
</dbReference>
<dbReference type="GO" id="GO:0008654">
    <property type="term" value="P:phospholipid biosynthetic process"/>
    <property type="evidence" value="ECO:0007669"/>
    <property type="project" value="InterPro"/>
</dbReference>
<gene>
    <name evidence="3" type="ORF">S01H1_46400</name>
</gene>